<protein>
    <submittedName>
        <fullName evidence="1">Uncharacterized protein</fullName>
    </submittedName>
</protein>
<dbReference type="InterPro" id="IPR056131">
    <property type="entry name" value="DUF7714"/>
</dbReference>
<organism evidence="1 2">
    <name type="scientific">Methanosarcina mazei SarPi</name>
    <dbReference type="NCBI Taxonomy" id="1434115"/>
    <lineage>
        <taxon>Archaea</taxon>
        <taxon>Methanobacteriati</taxon>
        <taxon>Methanobacteriota</taxon>
        <taxon>Stenosarchaea group</taxon>
        <taxon>Methanomicrobia</taxon>
        <taxon>Methanosarcinales</taxon>
        <taxon>Methanosarcinaceae</taxon>
        <taxon>Methanosarcina</taxon>
    </lineage>
</organism>
<sequence length="296" mass="33249">MIFPDEYKYVGVTKALPEGTEEPVYFLTEYLIEEREKPEKGSSEKGSSEYTVYRVKKSGDGFLRKVEALETIASGEEVVKYDKELNIKDRALLIETALKLCTGRVNTVIFTGVDRHVTIVHEPDPSAILEIEILDVAPPEPAWLFQVVRRLEASGIFGDLQVRFTENIVDLRRFEGEKTVFPCSSSGLEGKCLDSDILTKDGHLLVGCEISKTLFEMRFPELEYSFINICPFKSEIVVPSKSFITRCCRSEKSGLVNISGFEGAVVHWGASEYQVSEAVRNLVTMIRNKNSSAQNL</sequence>
<dbReference type="Proteomes" id="UP000033116">
    <property type="component" value="Chromosome"/>
</dbReference>
<dbReference type="HOGENOM" id="CLU_978633_0_0_2"/>
<dbReference type="PATRIC" id="fig|1434115.4.peg.792"/>
<accession>A0A0E3R9S6</accession>
<dbReference type="GeneID" id="24863773"/>
<dbReference type="Pfam" id="PF24830">
    <property type="entry name" value="DUF7714"/>
    <property type="match status" value="1"/>
</dbReference>
<dbReference type="RefSeq" id="WP_015411246.1">
    <property type="nucleotide sequence ID" value="NZ_CP009511.1"/>
</dbReference>
<proteinExistence type="predicted"/>
<name>A0A0E3R9S6_METMZ</name>
<dbReference type="AlphaFoldDB" id="A0A0E3R9S6"/>
<evidence type="ECO:0000313" key="2">
    <source>
        <dbReference type="Proteomes" id="UP000033116"/>
    </source>
</evidence>
<evidence type="ECO:0000313" key="1">
    <source>
        <dbReference type="EMBL" id="AKB60630.1"/>
    </source>
</evidence>
<gene>
    <name evidence="1" type="ORF">MSMAP_0645</name>
</gene>
<dbReference type="EMBL" id="CP009511">
    <property type="protein sequence ID" value="AKB60630.1"/>
    <property type="molecule type" value="Genomic_DNA"/>
</dbReference>
<dbReference type="GeneID" id="24850295"/>
<reference evidence="1 2" key="1">
    <citation type="submission" date="2014-07" db="EMBL/GenBank/DDBJ databases">
        <title>Methanogenic archaea and the global carbon cycle.</title>
        <authorList>
            <person name="Henriksen J.R."/>
            <person name="Luke J."/>
            <person name="Reinhart S."/>
            <person name="Benedict M.N."/>
            <person name="Youngblut N.D."/>
            <person name="Metcalf M.E."/>
            <person name="Whitaker R.J."/>
            <person name="Metcalf W.W."/>
        </authorList>
    </citation>
    <scope>NUCLEOTIDE SEQUENCE [LARGE SCALE GENOMIC DNA]</scope>
    <source>
        <strain evidence="1 2">SarPi</strain>
    </source>
</reference>